<keyword evidence="1 5" id="KW-0547">Nucleotide-binding</keyword>
<reference evidence="7 8" key="1">
    <citation type="submission" date="2018-12" db="EMBL/GenBank/DDBJ databases">
        <authorList>
            <person name="Yang Y."/>
        </authorList>
    </citation>
    <scope>NUCLEOTIDE SEQUENCE [LARGE SCALE GENOMIC DNA]</scope>
    <source>
        <strain evidence="7 8">GSF71</strain>
    </source>
</reference>
<dbReference type="PANTHER" id="PTHR11070">
    <property type="entry name" value="UVRD / RECB / PCRA DNA HELICASE FAMILY MEMBER"/>
    <property type="match status" value="1"/>
</dbReference>
<accession>A0A3S0WV98</accession>
<dbReference type="InterPro" id="IPR013986">
    <property type="entry name" value="DExx_box_DNA_helicase_dom_sf"/>
</dbReference>
<dbReference type="InterPro" id="IPR027417">
    <property type="entry name" value="P-loop_NTPase"/>
</dbReference>
<gene>
    <name evidence="7" type="ORF">EJ913_28030</name>
</gene>
<dbReference type="GO" id="GO:0005524">
    <property type="term" value="F:ATP binding"/>
    <property type="evidence" value="ECO:0007669"/>
    <property type="project" value="UniProtKB-UniRule"/>
</dbReference>
<dbReference type="OrthoDB" id="384988at2"/>
<evidence type="ECO:0000256" key="3">
    <source>
        <dbReference type="ARBA" id="ARBA00022806"/>
    </source>
</evidence>
<dbReference type="PROSITE" id="PS51198">
    <property type="entry name" value="UVRD_HELICASE_ATP_BIND"/>
    <property type="match status" value="1"/>
</dbReference>
<evidence type="ECO:0000313" key="8">
    <source>
        <dbReference type="Proteomes" id="UP000280346"/>
    </source>
</evidence>
<dbReference type="Pfam" id="PF00580">
    <property type="entry name" value="UvrD-helicase"/>
    <property type="match status" value="1"/>
</dbReference>
<proteinExistence type="predicted"/>
<keyword evidence="2 5" id="KW-0378">Hydrolase</keyword>
<dbReference type="InterPro" id="IPR014016">
    <property type="entry name" value="UvrD-like_ATP-bd"/>
</dbReference>
<dbReference type="RefSeq" id="WP_127004185.1">
    <property type="nucleotide sequence ID" value="NZ_JBNPXW010000025.1"/>
</dbReference>
<evidence type="ECO:0000313" key="7">
    <source>
        <dbReference type="EMBL" id="RUQ63063.1"/>
    </source>
</evidence>
<evidence type="ECO:0000256" key="2">
    <source>
        <dbReference type="ARBA" id="ARBA00022801"/>
    </source>
</evidence>
<dbReference type="GO" id="GO:0003678">
    <property type="term" value="F:DNA helicase activity"/>
    <property type="evidence" value="ECO:0007669"/>
    <property type="project" value="InterPro"/>
</dbReference>
<sequence length="690" mass="77697">MSEVFSLPVIDDADIFWIEEALGLRFEGERRDVLRALDSGDVEACPGSGKTTLLVAKLAILARKWTARSRGICVLSYTTVARDELEKGVQRVPEAARLLAYPHYVGTIHGFVNSFLALPYLRSYHMGPIGVRFIDDDRCRAVARRIVWEDDRFEPIRKFAIMRAQSSSRKATAGAPQKTAMEVVSELCHALEYRGADLGLDLSAFQLKDPKQPTYKAMIKLRRRLRRLGCFFHNDMFAFGERLVAEAPQYPALIRHRFPCVFMDEMQDTRPLHAAMLSRLFPKDACALRQRFGDSDQAIYDGDRGEPEAVPVDAFPDTQARSLPRSNRFGGWIAARASAVAPSRRVMEGDALHRWGALKGEPTGSRGHTIFLFGPEAMHERPLQAFGALLCREFDGDTLRQGVFTAIGRVHAPPGQRARKADQLPHSVRDYWNRYEPDASRRTARPRVLADYLCLAHHRRTESGELGPAITELALGLIHLLEACGAPDFGTRHNPLRQLRAYASERPALWQAMHKWLWDCATMSTPPNPAAWPVIRVATEALVASHQEEGWHGPRWMEPIDAFLAWPTEAIVRPPEQPPRHLYAHDDENGRSVNIRLGSIHSVKGQTHTATLILDTFFHSCHIGRHFRLLAGRKSPIALDAQRLLYVAMTRPSHLLCVALRASHLGEGKAALGWERRLQDVGWRIERIAS</sequence>
<evidence type="ECO:0000256" key="4">
    <source>
        <dbReference type="ARBA" id="ARBA00022840"/>
    </source>
</evidence>
<dbReference type="SUPFAM" id="SSF52540">
    <property type="entry name" value="P-loop containing nucleoside triphosphate hydrolases"/>
    <property type="match status" value="1"/>
</dbReference>
<organism evidence="7 8">
    <name type="scientific">Azospirillum doebereinerae</name>
    <dbReference type="NCBI Taxonomy" id="92933"/>
    <lineage>
        <taxon>Bacteria</taxon>
        <taxon>Pseudomonadati</taxon>
        <taxon>Pseudomonadota</taxon>
        <taxon>Alphaproteobacteria</taxon>
        <taxon>Rhodospirillales</taxon>
        <taxon>Azospirillaceae</taxon>
        <taxon>Azospirillum</taxon>
    </lineage>
</organism>
<protein>
    <submittedName>
        <fullName evidence="7">ATP-dependent helicase</fullName>
    </submittedName>
</protein>
<name>A0A3S0WV98_9PROT</name>
<evidence type="ECO:0000256" key="5">
    <source>
        <dbReference type="PROSITE-ProRule" id="PRU00560"/>
    </source>
</evidence>
<dbReference type="GO" id="GO:0003677">
    <property type="term" value="F:DNA binding"/>
    <property type="evidence" value="ECO:0007669"/>
    <property type="project" value="InterPro"/>
</dbReference>
<keyword evidence="3 5" id="KW-0347">Helicase</keyword>
<dbReference type="AlphaFoldDB" id="A0A3S0WV98"/>
<dbReference type="EMBL" id="RZIJ01000035">
    <property type="protein sequence ID" value="RUQ63063.1"/>
    <property type="molecule type" value="Genomic_DNA"/>
</dbReference>
<comment type="caution">
    <text evidence="7">The sequence shown here is derived from an EMBL/GenBank/DDBJ whole genome shotgun (WGS) entry which is preliminary data.</text>
</comment>
<keyword evidence="4 5" id="KW-0067">ATP-binding</keyword>
<dbReference type="Gene3D" id="3.40.50.300">
    <property type="entry name" value="P-loop containing nucleotide triphosphate hydrolases"/>
    <property type="match status" value="1"/>
</dbReference>
<feature type="domain" description="UvrD-like helicase ATP-binding" evidence="6">
    <location>
        <begin position="23"/>
        <end position="330"/>
    </location>
</feature>
<dbReference type="Proteomes" id="UP000280346">
    <property type="component" value="Unassembled WGS sequence"/>
</dbReference>
<dbReference type="GO" id="GO:0016787">
    <property type="term" value="F:hydrolase activity"/>
    <property type="evidence" value="ECO:0007669"/>
    <property type="project" value="UniProtKB-UniRule"/>
</dbReference>
<evidence type="ECO:0000259" key="6">
    <source>
        <dbReference type="PROSITE" id="PS51198"/>
    </source>
</evidence>
<dbReference type="Gene3D" id="1.10.10.160">
    <property type="match status" value="1"/>
</dbReference>
<feature type="binding site" evidence="5">
    <location>
        <begin position="44"/>
        <end position="51"/>
    </location>
    <ligand>
        <name>ATP</name>
        <dbReference type="ChEBI" id="CHEBI:30616"/>
    </ligand>
</feature>
<evidence type="ECO:0000256" key="1">
    <source>
        <dbReference type="ARBA" id="ARBA00022741"/>
    </source>
</evidence>
<keyword evidence="8" id="KW-1185">Reference proteome</keyword>
<dbReference type="InterPro" id="IPR000212">
    <property type="entry name" value="DNA_helicase_UvrD/REP"/>
</dbReference>